<gene>
    <name evidence="15" type="ORF">EUX98_g5389</name>
</gene>
<feature type="binding site" description="axial binding residue" evidence="13">
    <location>
        <position position="293"/>
    </location>
    <ligand>
        <name>heme</name>
        <dbReference type="ChEBI" id="CHEBI:30413"/>
    </ligand>
    <ligandPart>
        <name>Fe</name>
        <dbReference type="ChEBI" id="CHEBI:18248"/>
    </ligandPart>
</feature>
<dbReference type="GO" id="GO:0005506">
    <property type="term" value="F:iron ion binding"/>
    <property type="evidence" value="ECO:0007669"/>
    <property type="project" value="InterPro"/>
</dbReference>
<dbReference type="Gene3D" id="1.10.630.10">
    <property type="entry name" value="Cytochrome P450"/>
    <property type="match status" value="1"/>
</dbReference>
<evidence type="ECO:0000256" key="1">
    <source>
        <dbReference type="ARBA" id="ARBA00001971"/>
    </source>
</evidence>
<comment type="similarity">
    <text evidence="4 14">Belongs to the cytochrome P450 family.</text>
</comment>
<evidence type="ECO:0000256" key="14">
    <source>
        <dbReference type="RuleBase" id="RU000461"/>
    </source>
</evidence>
<dbReference type="PROSITE" id="PS00086">
    <property type="entry name" value="CYTOCHROME_P450"/>
    <property type="match status" value="1"/>
</dbReference>
<protein>
    <recommendedName>
        <fullName evidence="17">Cytochrome P450</fullName>
    </recommendedName>
</protein>
<evidence type="ECO:0000256" key="9">
    <source>
        <dbReference type="ARBA" id="ARBA00023002"/>
    </source>
</evidence>
<evidence type="ECO:0000256" key="10">
    <source>
        <dbReference type="ARBA" id="ARBA00023004"/>
    </source>
</evidence>
<keyword evidence="12" id="KW-0472">Membrane</keyword>
<dbReference type="GO" id="GO:0004497">
    <property type="term" value="F:monooxygenase activity"/>
    <property type="evidence" value="ECO:0007669"/>
    <property type="project" value="UniProtKB-KW"/>
</dbReference>
<comment type="cofactor">
    <cofactor evidence="1 13">
        <name>heme</name>
        <dbReference type="ChEBI" id="CHEBI:30413"/>
    </cofactor>
</comment>
<dbReference type="PANTHER" id="PTHR46300:SF7">
    <property type="entry name" value="P450, PUTATIVE (EUROFUNG)-RELATED"/>
    <property type="match status" value="1"/>
</dbReference>
<dbReference type="InterPro" id="IPR001128">
    <property type="entry name" value="Cyt_P450"/>
</dbReference>
<reference evidence="15 16" key="1">
    <citation type="submission" date="2019-02" db="EMBL/GenBank/DDBJ databases">
        <title>Genome sequencing of the rare red list fungi Antrodiella citrinella (Flaviporus citrinellus).</title>
        <authorList>
            <person name="Buettner E."/>
            <person name="Kellner H."/>
        </authorList>
    </citation>
    <scope>NUCLEOTIDE SEQUENCE [LARGE SCALE GENOMIC DNA]</scope>
    <source>
        <strain evidence="15 16">DSM 108506</strain>
    </source>
</reference>
<evidence type="ECO:0000256" key="13">
    <source>
        <dbReference type="PIRSR" id="PIRSR602401-1"/>
    </source>
</evidence>
<keyword evidence="5 13" id="KW-0349">Heme</keyword>
<evidence type="ECO:0000256" key="2">
    <source>
        <dbReference type="ARBA" id="ARBA00004167"/>
    </source>
</evidence>
<dbReference type="SUPFAM" id="SSF48264">
    <property type="entry name" value="Cytochrome P450"/>
    <property type="match status" value="1"/>
</dbReference>
<dbReference type="Pfam" id="PF00067">
    <property type="entry name" value="p450"/>
    <property type="match status" value="1"/>
</dbReference>
<evidence type="ECO:0000256" key="5">
    <source>
        <dbReference type="ARBA" id="ARBA00022617"/>
    </source>
</evidence>
<dbReference type="InterPro" id="IPR036396">
    <property type="entry name" value="Cyt_P450_sf"/>
</dbReference>
<evidence type="ECO:0000256" key="11">
    <source>
        <dbReference type="ARBA" id="ARBA00023033"/>
    </source>
</evidence>
<dbReference type="AlphaFoldDB" id="A0A4S4MSK3"/>
<dbReference type="Proteomes" id="UP000308730">
    <property type="component" value="Unassembled WGS sequence"/>
</dbReference>
<keyword evidence="10 13" id="KW-0408">Iron</keyword>
<proteinExistence type="inferred from homology"/>
<keyword evidence="8" id="KW-1133">Transmembrane helix</keyword>
<keyword evidence="16" id="KW-1185">Reference proteome</keyword>
<keyword evidence="7 13" id="KW-0479">Metal-binding</keyword>
<dbReference type="InterPro" id="IPR002401">
    <property type="entry name" value="Cyt_P450_E_grp-I"/>
</dbReference>
<sequence>MLGRILDAPEKTAQHVHLAFVAIILQVVYAKKVSGLDDDYLHLVHQSMEGLSLQKVPGAFWVEYFPWFKYIPNWVPGARFKKIAEYYKPIVETMINQPFDEVVIATADGIAPPSVAQSLVQQLKITPSKKRAYSDEEKIARNVTGIAYGAAADTTTSAASSFLTAMAMFPEVQRKAQAELDAHIGLDRLPDFTDYEDMDNLIYIRAITLEAMRWIPVVPLGLPHRVTADDEYGGYFIPKGTVIISNTWTMLHDPEDYPEPERFNPDRFIKDGKLNPDVRDPTTMAFGYGRRICPGRHLSDASLFLHIASILHVFDILPGLDENGKPLQLTNEQKTGLVSFPKVIPNGLKPRSAATEQLIRNALGELVDE</sequence>
<dbReference type="PANTHER" id="PTHR46300">
    <property type="entry name" value="P450, PUTATIVE (EUROFUNG)-RELATED-RELATED"/>
    <property type="match status" value="1"/>
</dbReference>
<evidence type="ECO:0008006" key="17">
    <source>
        <dbReference type="Google" id="ProtNLM"/>
    </source>
</evidence>
<dbReference type="PRINTS" id="PR00463">
    <property type="entry name" value="EP450I"/>
</dbReference>
<comment type="pathway">
    <text evidence="3">Secondary metabolite biosynthesis.</text>
</comment>
<evidence type="ECO:0000256" key="12">
    <source>
        <dbReference type="ARBA" id="ARBA00023136"/>
    </source>
</evidence>
<dbReference type="GO" id="GO:0016705">
    <property type="term" value="F:oxidoreductase activity, acting on paired donors, with incorporation or reduction of molecular oxygen"/>
    <property type="evidence" value="ECO:0007669"/>
    <property type="project" value="InterPro"/>
</dbReference>
<dbReference type="InterPro" id="IPR017972">
    <property type="entry name" value="Cyt_P450_CS"/>
</dbReference>
<dbReference type="EMBL" id="SGPM01000157">
    <property type="protein sequence ID" value="THH28795.1"/>
    <property type="molecule type" value="Genomic_DNA"/>
</dbReference>
<organism evidence="15 16">
    <name type="scientific">Antrodiella citrinella</name>
    <dbReference type="NCBI Taxonomy" id="2447956"/>
    <lineage>
        <taxon>Eukaryota</taxon>
        <taxon>Fungi</taxon>
        <taxon>Dikarya</taxon>
        <taxon>Basidiomycota</taxon>
        <taxon>Agaricomycotina</taxon>
        <taxon>Agaricomycetes</taxon>
        <taxon>Polyporales</taxon>
        <taxon>Steccherinaceae</taxon>
        <taxon>Antrodiella</taxon>
    </lineage>
</organism>
<dbReference type="PRINTS" id="PR00385">
    <property type="entry name" value="P450"/>
</dbReference>
<dbReference type="GO" id="GO:0020037">
    <property type="term" value="F:heme binding"/>
    <property type="evidence" value="ECO:0007669"/>
    <property type="project" value="InterPro"/>
</dbReference>
<comment type="subcellular location">
    <subcellularLocation>
        <location evidence="2">Membrane</location>
        <topology evidence="2">Single-pass membrane protein</topology>
    </subcellularLocation>
</comment>
<evidence type="ECO:0000256" key="7">
    <source>
        <dbReference type="ARBA" id="ARBA00022723"/>
    </source>
</evidence>
<keyword evidence="11 14" id="KW-0503">Monooxygenase</keyword>
<accession>A0A4S4MSK3</accession>
<evidence type="ECO:0000256" key="3">
    <source>
        <dbReference type="ARBA" id="ARBA00005179"/>
    </source>
</evidence>
<dbReference type="OrthoDB" id="2789670at2759"/>
<evidence type="ECO:0000256" key="8">
    <source>
        <dbReference type="ARBA" id="ARBA00022989"/>
    </source>
</evidence>
<evidence type="ECO:0000256" key="4">
    <source>
        <dbReference type="ARBA" id="ARBA00010617"/>
    </source>
</evidence>
<comment type="caution">
    <text evidence="15">The sequence shown here is derived from an EMBL/GenBank/DDBJ whole genome shotgun (WGS) entry which is preliminary data.</text>
</comment>
<evidence type="ECO:0000313" key="16">
    <source>
        <dbReference type="Proteomes" id="UP000308730"/>
    </source>
</evidence>
<dbReference type="GO" id="GO:0016020">
    <property type="term" value="C:membrane"/>
    <property type="evidence" value="ECO:0007669"/>
    <property type="project" value="UniProtKB-SubCell"/>
</dbReference>
<keyword evidence="6" id="KW-0812">Transmembrane</keyword>
<dbReference type="InterPro" id="IPR050364">
    <property type="entry name" value="Cytochrome_P450_fung"/>
</dbReference>
<keyword evidence="9 14" id="KW-0560">Oxidoreductase</keyword>
<evidence type="ECO:0000256" key="6">
    <source>
        <dbReference type="ARBA" id="ARBA00022692"/>
    </source>
</evidence>
<name>A0A4S4MSK3_9APHY</name>
<evidence type="ECO:0000313" key="15">
    <source>
        <dbReference type="EMBL" id="THH28795.1"/>
    </source>
</evidence>